<evidence type="ECO:0000313" key="3">
    <source>
        <dbReference type="Proteomes" id="UP000051063"/>
    </source>
</evidence>
<comment type="caution">
    <text evidence="2">The sequence shown here is derived from an EMBL/GenBank/DDBJ whole genome shotgun (WGS) entry which is preliminary data.</text>
</comment>
<evidence type="ECO:0000313" key="2">
    <source>
        <dbReference type="EMBL" id="KQL47228.1"/>
    </source>
</evidence>
<keyword evidence="3" id="KW-1185">Reference proteome</keyword>
<dbReference type="Proteomes" id="UP000051063">
    <property type="component" value="Unassembled WGS sequence"/>
</dbReference>
<evidence type="ECO:0008006" key="4">
    <source>
        <dbReference type="Google" id="ProtNLM"/>
    </source>
</evidence>
<dbReference type="EMBL" id="LJJB01000010">
    <property type="protein sequence ID" value="KQL47228.1"/>
    <property type="molecule type" value="Genomic_DNA"/>
</dbReference>
<feature type="region of interest" description="Disordered" evidence="1">
    <location>
        <begin position="123"/>
        <end position="220"/>
    </location>
</feature>
<dbReference type="InterPro" id="IPR009370">
    <property type="entry name" value="YutD-like"/>
</dbReference>
<dbReference type="Pfam" id="PF06265">
    <property type="entry name" value="YutD-like"/>
    <property type="match status" value="1"/>
</dbReference>
<feature type="compositionally biased region" description="Basic and acidic residues" evidence="1">
    <location>
        <begin position="167"/>
        <end position="209"/>
    </location>
</feature>
<dbReference type="RefSeq" id="WP_055746302.1">
    <property type="nucleotide sequence ID" value="NZ_LJJB01000010.1"/>
</dbReference>
<dbReference type="Gene3D" id="3.50.4.20">
    <property type="match status" value="1"/>
</dbReference>
<protein>
    <recommendedName>
        <fullName evidence="4">Transcriptional regulator</fullName>
    </recommendedName>
</protein>
<organism evidence="2 3">
    <name type="scientific">Brevibacillus choshinensis</name>
    <dbReference type="NCBI Taxonomy" id="54911"/>
    <lineage>
        <taxon>Bacteria</taxon>
        <taxon>Bacillati</taxon>
        <taxon>Bacillota</taxon>
        <taxon>Bacilli</taxon>
        <taxon>Bacillales</taxon>
        <taxon>Paenibacillaceae</taxon>
        <taxon>Brevibacillus</taxon>
    </lineage>
</organism>
<feature type="compositionally biased region" description="Basic and acidic residues" evidence="1">
    <location>
        <begin position="123"/>
        <end position="141"/>
    </location>
</feature>
<accession>A0ABR5N9E3</accession>
<name>A0ABR5N9E3_BRECH</name>
<reference evidence="2 3" key="1">
    <citation type="submission" date="2015-09" db="EMBL/GenBank/DDBJ databases">
        <title>Genome sequencing project for genomic taxonomy and phylogenomics of Bacillus-like bacteria.</title>
        <authorList>
            <person name="Liu B."/>
            <person name="Wang J."/>
            <person name="Zhu Y."/>
            <person name="Liu G."/>
            <person name="Chen Q."/>
            <person name="Chen Z."/>
            <person name="Lan J."/>
            <person name="Che J."/>
            <person name="Ge C."/>
            <person name="Shi H."/>
            <person name="Pan Z."/>
            <person name="Liu X."/>
        </authorList>
    </citation>
    <scope>NUCLEOTIDE SEQUENCE [LARGE SCALE GENOMIC DNA]</scope>
    <source>
        <strain evidence="2 3">DSM 8552</strain>
    </source>
</reference>
<proteinExistence type="predicted"/>
<dbReference type="InterPro" id="IPR038141">
    <property type="entry name" value="YutD-like_sf"/>
</dbReference>
<sequence length="220" mass="25902">MDVVYVCKEEADLIRTQAGTYEVMEENRDGWNPEAFKERYSDILDKYDYIVGDWGYGQLRLRGFYTDLNRKVPFEQRIAALDEYLHEFCNFGCPYFVLRKVKSYLGPEDSQSQDDAGIDVVIDLRQDSNREDNANSYGERKERRRFHPRQNKQERTDRNNGPSTERSSGRNDRADKPKFSKDKSDKNGRDQGKDRRPNQMRPNRERDKVPTGSNPPKRDS</sequence>
<evidence type="ECO:0000256" key="1">
    <source>
        <dbReference type="SAM" id="MobiDB-lite"/>
    </source>
</evidence>
<gene>
    <name evidence="2" type="ORF">AN963_14065</name>
</gene>